<dbReference type="PROSITE" id="PS50850">
    <property type="entry name" value="MFS"/>
    <property type="match status" value="1"/>
</dbReference>
<accession>A0A5B8CLV4</accession>
<keyword evidence="3 6" id="KW-0812">Transmembrane</keyword>
<feature type="transmembrane region" description="Helical" evidence="6">
    <location>
        <begin position="401"/>
        <end position="424"/>
    </location>
</feature>
<dbReference type="Pfam" id="PF07690">
    <property type="entry name" value="MFS_1"/>
    <property type="match status" value="1"/>
</dbReference>
<evidence type="ECO:0000256" key="2">
    <source>
        <dbReference type="ARBA" id="ARBA00022448"/>
    </source>
</evidence>
<keyword evidence="4 6" id="KW-1133">Transmembrane helix</keyword>
<feature type="transmembrane region" description="Helical" evidence="6">
    <location>
        <begin position="272"/>
        <end position="293"/>
    </location>
</feature>
<feature type="transmembrane region" description="Helical" evidence="6">
    <location>
        <begin position="12"/>
        <end position="30"/>
    </location>
</feature>
<dbReference type="GO" id="GO:0022857">
    <property type="term" value="F:transmembrane transporter activity"/>
    <property type="evidence" value="ECO:0007669"/>
    <property type="project" value="InterPro"/>
</dbReference>
<dbReference type="PANTHER" id="PTHR23505:SF79">
    <property type="entry name" value="PROTEIN SPINSTER"/>
    <property type="match status" value="1"/>
</dbReference>
<evidence type="ECO:0000256" key="6">
    <source>
        <dbReference type="SAM" id="Phobius"/>
    </source>
</evidence>
<feature type="transmembrane region" description="Helical" evidence="6">
    <location>
        <begin position="83"/>
        <end position="102"/>
    </location>
</feature>
<comment type="subcellular location">
    <subcellularLocation>
        <location evidence="1">Membrane</location>
        <topology evidence="1">Multi-pass membrane protein</topology>
    </subcellularLocation>
</comment>
<dbReference type="InterPro" id="IPR020846">
    <property type="entry name" value="MFS_dom"/>
</dbReference>
<evidence type="ECO:0000256" key="4">
    <source>
        <dbReference type="ARBA" id="ARBA00022989"/>
    </source>
</evidence>
<dbReference type="Proteomes" id="UP000311469">
    <property type="component" value="Chromosome cSF1"/>
</dbReference>
<dbReference type="KEGG" id="sufl:FIL70_14485"/>
<dbReference type="InterPro" id="IPR011701">
    <property type="entry name" value="MFS"/>
</dbReference>
<dbReference type="SUPFAM" id="SSF103473">
    <property type="entry name" value="MFS general substrate transporter"/>
    <property type="match status" value="1"/>
</dbReference>
<dbReference type="GO" id="GO:0016020">
    <property type="term" value="C:membrane"/>
    <property type="evidence" value="ECO:0007669"/>
    <property type="project" value="UniProtKB-SubCell"/>
</dbReference>
<protein>
    <submittedName>
        <fullName evidence="8">MFS transporter</fullName>
    </submittedName>
</protein>
<evidence type="ECO:0000256" key="1">
    <source>
        <dbReference type="ARBA" id="ARBA00004141"/>
    </source>
</evidence>
<feature type="domain" description="Major facilitator superfamily (MFS) profile" evidence="7">
    <location>
        <begin position="17"/>
        <end position="427"/>
    </location>
</feature>
<feature type="transmembrane region" description="Helical" evidence="6">
    <location>
        <begin position="108"/>
        <end position="131"/>
    </location>
</feature>
<feature type="transmembrane region" description="Helical" evidence="6">
    <location>
        <begin position="143"/>
        <end position="165"/>
    </location>
</feature>
<feature type="transmembrane region" description="Helical" evidence="6">
    <location>
        <begin position="305"/>
        <end position="326"/>
    </location>
</feature>
<feature type="transmembrane region" description="Helical" evidence="6">
    <location>
        <begin position="233"/>
        <end position="252"/>
    </location>
</feature>
<evidence type="ECO:0000256" key="3">
    <source>
        <dbReference type="ARBA" id="ARBA00022692"/>
    </source>
</evidence>
<reference evidence="8 9" key="1">
    <citation type="submission" date="2019-06" db="EMBL/GenBank/DDBJ databases">
        <title>Genome organization and adaptive potential of archetypical organophosphate degarding Sphingobium fuliginis ATCC 27551.</title>
        <authorList>
            <person name="Sarwar A."/>
            <person name="Parthasarathy S."/>
            <person name="Singh C."/>
            <person name="Siddavattam D."/>
        </authorList>
    </citation>
    <scope>NUCLEOTIDE SEQUENCE [LARGE SCALE GENOMIC DNA]</scope>
    <source>
        <strain evidence="8 9">ATCC 27551</strain>
    </source>
</reference>
<dbReference type="EMBL" id="CP041016">
    <property type="protein sequence ID" value="QDC38251.1"/>
    <property type="molecule type" value="Genomic_DNA"/>
</dbReference>
<sequence>MKNTDKLSPVSPIALYATAVLFFTNLVGYLDRQVLNLLVQPVKNSLHLSDGEIGLMQGLAFVLTFTVAGLFIGRLLDRYQRRLILIVCVAVWTVSAAAGGFARTGIELFIARMGVGIGEAALIPCAVSMIADYFDEARRGRAYGIFTTGVYAGSGLSLVVVAFALPFVETFSGYLAEKGLQIEPWRLVMFTMLLPGLMACLLLLTLTEPARASVPQDEISHGEGIRDWNRQRAFFLPHHLAAALVTAALYGVTNWFPTVLIRDFAYSVETVGKVFGGLVALSGICGSYLGGILTDMGNRSAGVKGRIAVGTIATAGGALGSAAVAVGGNAALSLAGAAIILSMLSGVLVTAIMAMSDVAPARSRAQITAVYFIFTGLIGAAGGPAAIGYVNDAIGGPGWPLGRILGMVGGVACIAAVGFFVLAARSTPRPS</sequence>
<keyword evidence="5 6" id="KW-0472">Membrane</keyword>
<feature type="transmembrane region" description="Helical" evidence="6">
    <location>
        <begin position="367"/>
        <end position="389"/>
    </location>
</feature>
<dbReference type="AlphaFoldDB" id="A0A5B8CLV4"/>
<dbReference type="InterPro" id="IPR044770">
    <property type="entry name" value="MFS_spinster-like"/>
</dbReference>
<feature type="transmembrane region" description="Helical" evidence="6">
    <location>
        <begin position="332"/>
        <end position="355"/>
    </location>
</feature>
<evidence type="ECO:0000259" key="7">
    <source>
        <dbReference type="PROSITE" id="PS50850"/>
    </source>
</evidence>
<name>A0A5B8CLV4_SPHSA</name>
<dbReference type="RefSeq" id="WP_140042609.1">
    <property type="nucleotide sequence ID" value="NZ_CP041016.1"/>
</dbReference>
<evidence type="ECO:0000313" key="8">
    <source>
        <dbReference type="EMBL" id="QDC38251.1"/>
    </source>
</evidence>
<evidence type="ECO:0000256" key="5">
    <source>
        <dbReference type="ARBA" id="ARBA00023136"/>
    </source>
</evidence>
<feature type="transmembrane region" description="Helical" evidence="6">
    <location>
        <begin position="55"/>
        <end position="76"/>
    </location>
</feature>
<proteinExistence type="predicted"/>
<dbReference type="PANTHER" id="PTHR23505">
    <property type="entry name" value="SPINSTER"/>
    <property type="match status" value="1"/>
</dbReference>
<dbReference type="InterPro" id="IPR036259">
    <property type="entry name" value="MFS_trans_sf"/>
</dbReference>
<feature type="transmembrane region" description="Helical" evidence="6">
    <location>
        <begin position="185"/>
        <end position="206"/>
    </location>
</feature>
<dbReference type="Gene3D" id="1.20.1250.20">
    <property type="entry name" value="MFS general substrate transporter like domains"/>
    <property type="match status" value="1"/>
</dbReference>
<keyword evidence="2" id="KW-0813">Transport</keyword>
<gene>
    <name evidence="8" type="ORF">FIL70_14485</name>
</gene>
<evidence type="ECO:0000313" key="9">
    <source>
        <dbReference type="Proteomes" id="UP000311469"/>
    </source>
</evidence>
<organism evidence="8 9">
    <name type="scientific">Sphingobium fuliginis ATCC 27551</name>
    <dbReference type="NCBI Taxonomy" id="1208342"/>
    <lineage>
        <taxon>Bacteria</taxon>
        <taxon>Pseudomonadati</taxon>
        <taxon>Pseudomonadota</taxon>
        <taxon>Alphaproteobacteria</taxon>
        <taxon>Sphingomonadales</taxon>
        <taxon>Sphingomonadaceae</taxon>
        <taxon>Sphingobium</taxon>
    </lineage>
</organism>